<name>A0A9D3XMZ2_9SAUR</name>
<dbReference type="Proteomes" id="UP000827986">
    <property type="component" value="Unassembled WGS sequence"/>
</dbReference>
<evidence type="ECO:0000313" key="3">
    <source>
        <dbReference type="Proteomes" id="UP000827986"/>
    </source>
</evidence>
<sequence length="104" mass="10324">MCQAPPLPEEAPHGRRAPSAERGAQPLTARGRPGGLAVPGAGLAAWPRRAEPCSHAGPAVSLAAGGGGNGALPPRQDTGTRATQPPPPCKPESGGGDRASFPRP</sequence>
<reference evidence="2" key="1">
    <citation type="submission" date="2021-09" db="EMBL/GenBank/DDBJ databases">
        <title>The genome of Mauremys mutica provides insights into the evolution of semi-aquatic lifestyle.</title>
        <authorList>
            <person name="Gong S."/>
            <person name="Gao Y."/>
        </authorList>
    </citation>
    <scope>NUCLEOTIDE SEQUENCE</scope>
    <source>
        <strain evidence="2">MM-2020</strain>
        <tissue evidence="2">Muscle</tissue>
    </source>
</reference>
<proteinExistence type="predicted"/>
<dbReference type="AlphaFoldDB" id="A0A9D3XMZ2"/>
<gene>
    <name evidence="2" type="ORF">KIL84_014190</name>
</gene>
<protein>
    <submittedName>
        <fullName evidence="2">Uncharacterized protein</fullName>
    </submittedName>
</protein>
<dbReference type="EMBL" id="JAHDVG010000465">
    <property type="protein sequence ID" value="KAH1183574.1"/>
    <property type="molecule type" value="Genomic_DNA"/>
</dbReference>
<feature type="region of interest" description="Disordered" evidence="1">
    <location>
        <begin position="1"/>
        <end position="104"/>
    </location>
</feature>
<accession>A0A9D3XMZ2</accession>
<keyword evidence="3" id="KW-1185">Reference proteome</keyword>
<organism evidence="2 3">
    <name type="scientific">Mauremys mutica</name>
    <name type="common">yellowpond turtle</name>
    <dbReference type="NCBI Taxonomy" id="74926"/>
    <lineage>
        <taxon>Eukaryota</taxon>
        <taxon>Metazoa</taxon>
        <taxon>Chordata</taxon>
        <taxon>Craniata</taxon>
        <taxon>Vertebrata</taxon>
        <taxon>Euteleostomi</taxon>
        <taxon>Archelosauria</taxon>
        <taxon>Testudinata</taxon>
        <taxon>Testudines</taxon>
        <taxon>Cryptodira</taxon>
        <taxon>Durocryptodira</taxon>
        <taxon>Testudinoidea</taxon>
        <taxon>Geoemydidae</taxon>
        <taxon>Geoemydinae</taxon>
        <taxon>Mauremys</taxon>
    </lineage>
</organism>
<evidence type="ECO:0000256" key="1">
    <source>
        <dbReference type="SAM" id="MobiDB-lite"/>
    </source>
</evidence>
<evidence type="ECO:0000313" key="2">
    <source>
        <dbReference type="EMBL" id="KAH1183574.1"/>
    </source>
</evidence>
<feature type="compositionally biased region" description="Low complexity" evidence="1">
    <location>
        <begin position="29"/>
        <end position="45"/>
    </location>
</feature>
<comment type="caution">
    <text evidence="2">The sequence shown here is derived from an EMBL/GenBank/DDBJ whole genome shotgun (WGS) entry which is preliminary data.</text>
</comment>